<organism evidence="2 3">
    <name type="scientific">Calocera cornea HHB12733</name>
    <dbReference type="NCBI Taxonomy" id="1353952"/>
    <lineage>
        <taxon>Eukaryota</taxon>
        <taxon>Fungi</taxon>
        <taxon>Dikarya</taxon>
        <taxon>Basidiomycota</taxon>
        <taxon>Agaricomycotina</taxon>
        <taxon>Dacrymycetes</taxon>
        <taxon>Dacrymycetales</taxon>
        <taxon>Dacrymycetaceae</taxon>
        <taxon>Calocera</taxon>
    </lineage>
</organism>
<feature type="region of interest" description="Disordered" evidence="1">
    <location>
        <begin position="389"/>
        <end position="415"/>
    </location>
</feature>
<dbReference type="AlphaFoldDB" id="A0A165JIG3"/>
<evidence type="ECO:0000313" key="3">
    <source>
        <dbReference type="Proteomes" id="UP000076842"/>
    </source>
</evidence>
<feature type="compositionally biased region" description="Gly residues" evidence="1">
    <location>
        <begin position="700"/>
        <end position="712"/>
    </location>
</feature>
<proteinExistence type="predicted"/>
<dbReference type="InParanoid" id="A0A165JIG3"/>
<protein>
    <submittedName>
        <fullName evidence="2">Uncharacterized protein</fullName>
    </submittedName>
</protein>
<gene>
    <name evidence="2" type="ORF">CALCODRAFT_479634</name>
</gene>
<dbReference type="EMBL" id="KV423920">
    <property type="protein sequence ID" value="KZT61879.1"/>
    <property type="molecule type" value="Genomic_DNA"/>
</dbReference>
<evidence type="ECO:0000256" key="1">
    <source>
        <dbReference type="SAM" id="MobiDB-lite"/>
    </source>
</evidence>
<evidence type="ECO:0000313" key="2">
    <source>
        <dbReference type="EMBL" id="KZT61879.1"/>
    </source>
</evidence>
<dbReference type="Proteomes" id="UP000076842">
    <property type="component" value="Unassembled WGS sequence"/>
</dbReference>
<dbReference type="OrthoDB" id="10543281at2759"/>
<keyword evidence="3" id="KW-1185">Reference proteome</keyword>
<feature type="region of interest" description="Disordered" evidence="1">
    <location>
        <begin position="1"/>
        <end position="113"/>
    </location>
</feature>
<feature type="compositionally biased region" description="Basic and acidic residues" evidence="1">
    <location>
        <begin position="680"/>
        <end position="690"/>
    </location>
</feature>
<sequence length="730" mass="80428">MRPSIGTLGNTAAVFRAPPPPPPPPPRPSVLRAAPRTAAQLYVRQSRADRIEAKARNERRLEPRLPAPGRAARREQQAGKLPAQEGTRRRAAGRGEERDVVGEQEEEVDPWEKADDAQLARLARQAGFRVGTQGEAPSLDAGAPLEQAGAVQAREEPAGEATAAAAAAERTPVGLYPPRGELHAVVHVPVLPGRQTIHRTPITIRTLAQAPHFPYSLSILGGILATVASHNERRCDPVFWQDSRAERATKEEKFWKDRAARRAARAAGVPCEPLRKPLDSIEHALTRPRAHAQASTTSTKQWNRIDSPFGFPCAAFGERYFLWRGDWPKRGEAGAVDDPDSHWTVFCADADSAQPTDAHGLIDARFYSSHEPWLLRESRGWEYDAAEGRLRDRGAAGPTNTPPEPDEPLRRGCEEEDRARCDPALGALWFPGQQALTRLLDELSRLDRPVRLNSIAQLWVPTVRKVAAYLRFRPRTLAVTYYRRFVLPPDAPLLHVDEAAEAARVEREWGMQFSKVMRKETSDLGEPLRQTARYLGVGLQFSSALRPHARSPNAASILYGAQTVNTDLSLAPPLILPQHARSGLHGALIARSARAVHRALTQTVDPGLSTEAARCLAALLDDALPLHAKIPVSDRATEAFLRASGWREVYGGIADVTLSDWYEVSDHEFESGRIERRMGMTKEEQDEFRRRQMRHKPTGHGEGGDGGPGGAGQSMHGVFSNPAKPDKWGI</sequence>
<feature type="compositionally biased region" description="Basic and acidic residues" evidence="1">
    <location>
        <begin position="46"/>
        <end position="63"/>
    </location>
</feature>
<accession>A0A165JIG3</accession>
<feature type="compositionally biased region" description="Pro residues" evidence="1">
    <location>
        <begin position="17"/>
        <end position="28"/>
    </location>
</feature>
<feature type="region of interest" description="Disordered" evidence="1">
    <location>
        <begin position="680"/>
        <end position="730"/>
    </location>
</feature>
<name>A0A165JIG3_9BASI</name>
<reference evidence="2 3" key="1">
    <citation type="journal article" date="2016" name="Mol. Biol. Evol.">
        <title>Comparative Genomics of Early-Diverging Mushroom-Forming Fungi Provides Insights into the Origins of Lignocellulose Decay Capabilities.</title>
        <authorList>
            <person name="Nagy L.G."/>
            <person name="Riley R."/>
            <person name="Tritt A."/>
            <person name="Adam C."/>
            <person name="Daum C."/>
            <person name="Floudas D."/>
            <person name="Sun H."/>
            <person name="Yadav J.S."/>
            <person name="Pangilinan J."/>
            <person name="Larsson K.H."/>
            <person name="Matsuura K."/>
            <person name="Barry K."/>
            <person name="Labutti K."/>
            <person name="Kuo R."/>
            <person name="Ohm R.A."/>
            <person name="Bhattacharya S.S."/>
            <person name="Shirouzu T."/>
            <person name="Yoshinaga Y."/>
            <person name="Martin F.M."/>
            <person name="Grigoriev I.V."/>
            <person name="Hibbett D.S."/>
        </authorList>
    </citation>
    <scope>NUCLEOTIDE SEQUENCE [LARGE SCALE GENOMIC DNA]</scope>
    <source>
        <strain evidence="2 3">HHB12733</strain>
    </source>
</reference>